<dbReference type="PANTHER" id="PTHR40763">
    <property type="entry name" value="MEMBRANE PROTEIN-RELATED"/>
    <property type="match status" value="1"/>
</dbReference>
<dbReference type="InterPro" id="IPR012551">
    <property type="entry name" value="DUF1707_SHOCT-like"/>
</dbReference>
<dbReference type="Pfam" id="PF08044">
    <property type="entry name" value="DUF1707"/>
    <property type="match status" value="1"/>
</dbReference>
<keyword evidence="2" id="KW-0472">Membrane</keyword>
<organism evidence="4 5">
    <name type="scientific">Actinoallomurus spadix</name>
    <dbReference type="NCBI Taxonomy" id="79912"/>
    <lineage>
        <taxon>Bacteria</taxon>
        <taxon>Bacillati</taxon>
        <taxon>Actinomycetota</taxon>
        <taxon>Actinomycetes</taxon>
        <taxon>Streptosporangiales</taxon>
        <taxon>Thermomonosporaceae</taxon>
        <taxon>Actinoallomurus</taxon>
    </lineage>
</organism>
<evidence type="ECO:0000313" key="5">
    <source>
        <dbReference type="Proteomes" id="UP001501822"/>
    </source>
</evidence>
<name>A0ABP3FXQ8_9ACTN</name>
<gene>
    <name evidence="4" type="ORF">GCM10010151_15030</name>
</gene>
<dbReference type="Proteomes" id="UP001501822">
    <property type="component" value="Unassembled WGS sequence"/>
</dbReference>
<evidence type="ECO:0000256" key="1">
    <source>
        <dbReference type="SAM" id="MobiDB-lite"/>
    </source>
</evidence>
<keyword evidence="5" id="KW-1185">Reference proteome</keyword>
<feature type="region of interest" description="Disordered" evidence="1">
    <location>
        <begin position="54"/>
        <end position="77"/>
    </location>
</feature>
<dbReference type="EMBL" id="BAAABM010000009">
    <property type="protein sequence ID" value="GAA0326076.1"/>
    <property type="molecule type" value="Genomic_DNA"/>
</dbReference>
<proteinExistence type="predicted"/>
<sequence length="171" mass="18997">MNGELRIGDAERDAVASALHEHFAQGRLDREELDERLSAALAAKTVGDLRQVTRDLPASPDPVAPVAEAGRAPRSRRRWDGPHWDGLPWGGPLGAEQYRGGPPWAGHPAAGRMAYRGHPRFAPRAGVFLVAFLAVVALTRGWFLVPMLAFIWCAMAFTWIRHGRRRHRLSR</sequence>
<protein>
    <recommendedName>
        <fullName evidence="3">DUF1707 domain-containing protein</fullName>
    </recommendedName>
</protein>
<dbReference type="RefSeq" id="WP_252800447.1">
    <property type="nucleotide sequence ID" value="NZ_BAAABM010000009.1"/>
</dbReference>
<feature type="domain" description="DUF1707" evidence="3">
    <location>
        <begin position="5"/>
        <end position="57"/>
    </location>
</feature>
<comment type="caution">
    <text evidence="4">The sequence shown here is derived from an EMBL/GenBank/DDBJ whole genome shotgun (WGS) entry which is preliminary data.</text>
</comment>
<feature type="transmembrane region" description="Helical" evidence="2">
    <location>
        <begin position="121"/>
        <end position="138"/>
    </location>
</feature>
<evidence type="ECO:0000256" key="2">
    <source>
        <dbReference type="SAM" id="Phobius"/>
    </source>
</evidence>
<evidence type="ECO:0000259" key="3">
    <source>
        <dbReference type="Pfam" id="PF08044"/>
    </source>
</evidence>
<dbReference type="PANTHER" id="PTHR40763:SF4">
    <property type="entry name" value="DUF1707 DOMAIN-CONTAINING PROTEIN"/>
    <property type="match status" value="1"/>
</dbReference>
<keyword evidence="2" id="KW-0812">Transmembrane</keyword>
<accession>A0ABP3FXQ8</accession>
<reference evidence="5" key="1">
    <citation type="journal article" date="2019" name="Int. J. Syst. Evol. Microbiol.">
        <title>The Global Catalogue of Microorganisms (GCM) 10K type strain sequencing project: providing services to taxonomists for standard genome sequencing and annotation.</title>
        <authorList>
            <consortium name="The Broad Institute Genomics Platform"/>
            <consortium name="The Broad Institute Genome Sequencing Center for Infectious Disease"/>
            <person name="Wu L."/>
            <person name="Ma J."/>
        </authorList>
    </citation>
    <scope>NUCLEOTIDE SEQUENCE [LARGE SCALE GENOMIC DNA]</scope>
    <source>
        <strain evidence="5">JCM 3146</strain>
    </source>
</reference>
<keyword evidence="2" id="KW-1133">Transmembrane helix</keyword>
<evidence type="ECO:0000313" key="4">
    <source>
        <dbReference type="EMBL" id="GAA0326076.1"/>
    </source>
</evidence>
<feature type="transmembrane region" description="Helical" evidence="2">
    <location>
        <begin position="144"/>
        <end position="161"/>
    </location>
</feature>